<dbReference type="STRING" id="1936003.STSP2_00986"/>
<dbReference type="PROSITE" id="PS50835">
    <property type="entry name" value="IG_LIKE"/>
    <property type="match status" value="1"/>
</dbReference>
<evidence type="ECO:0000313" key="4">
    <source>
        <dbReference type="EMBL" id="AQT67835.1"/>
    </source>
</evidence>
<keyword evidence="1" id="KW-0378">Hydrolase</keyword>
<keyword evidence="5" id="KW-1185">Reference proteome</keyword>
<dbReference type="SUPFAM" id="SSF49899">
    <property type="entry name" value="Concanavalin A-like lectins/glucanases"/>
    <property type="match status" value="1"/>
</dbReference>
<dbReference type="GO" id="GO:0030246">
    <property type="term" value="F:carbohydrate binding"/>
    <property type="evidence" value="ECO:0007669"/>
    <property type="project" value="InterPro"/>
</dbReference>
<dbReference type="InterPro" id="IPR013783">
    <property type="entry name" value="Ig-like_fold"/>
</dbReference>
<proteinExistence type="predicted"/>
<sequence length="520" mass="54728" precursor="true">MRLVICLLSLCLVVSAAQAEEVLVNGGFETPDSDWTITGTDGQWRTDNVHQGTYSIVLGKSNNDGSAYQTTAHNIVAGNTYTIDFYMTISTAGRPLTAQLYYEDAGVQTDIPGWSVSISSTDTSNGTWDQGTGEFVAAAGADYVGKPIGVRFHGAWNWTFLDTVSLTSEVTTTEVPSIVTQPADQSVLLGDPAEFTVDAVNSATGDSTGLTYQWKKVLDGTNDPNVATTQALSFPSVALTDEGSYYCVVTAPGGTVTSETAALTVQRLVAHWTMDQADFVDGAYIDVSGNGNDALVGGTIDSSVFVPGANGDPAGAVSIVSDPNAYATAGTFDPGTTPTISAWVNLDAGVTTDTCITAKDGTTGWDNARWDFVVQPTDDAIWINTSPSNIGTGSLLDLDPAGQWQHFVITYEADETVTIYKNGVAELVYTRTVGPDTDGVVSIGARDDGSIPLGGILDDVRIYNYPLTASDVAQLYVNEVGGEVCALAPVMDFNDDCEVNIADFAIFAAQWLDSGIISAN</sequence>
<dbReference type="KEGG" id="alus:STSP2_00986"/>
<dbReference type="Gene3D" id="2.60.40.10">
    <property type="entry name" value="Immunoglobulins"/>
    <property type="match status" value="1"/>
</dbReference>
<feature type="domain" description="Ig-like" evidence="3">
    <location>
        <begin position="176"/>
        <end position="264"/>
    </location>
</feature>
<reference evidence="5" key="1">
    <citation type="submission" date="2017-02" db="EMBL/GenBank/DDBJ databases">
        <title>Comparative genomics and description of representatives of a novel lineage of planctomycetes thriving in anoxic sediments.</title>
        <authorList>
            <person name="Spring S."/>
            <person name="Bunk B."/>
            <person name="Sproer C."/>
        </authorList>
    </citation>
    <scope>NUCLEOTIDE SEQUENCE [LARGE SCALE GENOMIC DNA]</scope>
    <source>
        <strain evidence="5">ST-NAGAB-D1</strain>
    </source>
</reference>
<keyword evidence="2" id="KW-0732">Signal</keyword>
<dbReference type="InterPro" id="IPR003599">
    <property type="entry name" value="Ig_sub"/>
</dbReference>
<dbReference type="InterPro" id="IPR007110">
    <property type="entry name" value="Ig-like_dom"/>
</dbReference>
<dbReference type="InterPro" id="IPR013784">
    <property type="entry name" value="Carb-bd-like_fold"/>
</dbReference>
<dbReference type="Pfam" id="PF13385">
    <property type="entry name" value="Laminin_G_3"/>
    <property type="match status" value="1"/>
</dbReference>
<dbReference type="SUPFAM" id="SSF49452">
    <property type="entry name" value="Starch-binding domain-like"/>
    <property type="match status" value="1"/>
</dbReference>
<dbReference type="InterPro" id="IPR003305">
    <property type="entry name" value="CenC_carb-bd"/>
</dbReference>
<dbReference type="InterPro" id="IPR013320">
    <property type="entry name" value="ConA-like_dom_sf"/>
</dbReference>
<dbReference type="SUPFAM" id="SSF48726">
    <property type="entry name" value="Immunoglobulin"/>
    <property type="match status" value="1"/>
</dbReference>
<evidence type="ECO:0000259" key="3">
    <source>
        <dbReference type="PROSITE" id="PS50835"/>
    </source>
</evidence>
<evidence type="ECO:0000256" key="2">
    <source>
        <dbReference type="SAM" id="SignalP"/>
    </source>
</evidence>
<accession>A0A1U9NJ36</accession>
<dbReference type="EMBL" id="CP019791">
    <property type="protein sequence ID" value="AQT67835.1"/>
    <property type="molecule type" value="Genomic_DNA"/>
</dbReference>
<dbReference type="Pfam" id="PF13927">
    <property type="entry name" value="Ig_3"/>
    <property type="match status" value="1"/>
</dbReference>
<feature type="signal peptide" evidence="2">
    <location>
        <begin position="1"/>
        <end position="19"/>
    </location>
</feature>
<name>A0A1U9NJ36_9BACT</name>
<feature type="chain" id="PRO_5010716536" evidence="2">
    <location>
        <begin position="20"/>
        <end position="520"/>
    </location>
</feature>
<dbReference type="Pfam" id="PF02018">
    <property type="entry name" value="CBM_4_9"/>
    <property type="match status" value="1"/>
</dbReference>
<evidence type="ECO:0000256" key="1">
    <source>
        <dbReference type="ARBA" id="ARBA00022801"/>
    </source>
</evidence>
<protein>
    <submittedName>
        <fullName evidence="4">Carbohydrate binding domain protein</fullName>
    </submittedName>
</protein>
<dbReference type="InterPro" id="IPR036179">
    <property type="entry name" value="Ig-like_dom_sf"/>
</dbReference>
<gene>
    <name evidence="4" type="ORF">STSP2_00986</name>
</gene>
<dbReference type="AlphaFoldDB" id="A0A1U9NJ36"/>
<dbReference type="Gene3D" id="2.60.120.260">
    <property type="entry name" value="Galactose-binding domain-like"/>
    <property type="match status" value="1"/>
</dbReference>
<dbReference type="Gene3D" id="2.60.120.200">
    <property type="match status" value="1"/>
</dbReference>
<dbReference type="SMART" id="SM00409">
    <property type="entry name" value="IG"/>
    <property type="match status" value="1"/>
</dbReference>
<dbReference type="GO" id="GO:0016798">
    <property type="term" value="F:hydrolase activity, acting on glycosyl bonds"/>
    <property type="evidence" value="ECO:0007669"/>
    <property type="project" value="InterPro"/>
</dbReference>
<organism evidence="4 5">
    <name type="scientific">Anaerohalosphaera lusitana</name>
    <dbReference type="NCBI Taxonomy" id="1936003"/>
    <lineage>
        <taxon>Bacteria</taxon>
        <taxon>Pseudomonadati</taxon>
        <taxon>Planctomycetota</taxon>
        <taxon>Phycisphaerae</taxon>
        <taxon>Sedimentisphaerales</taxon>
        <taxon>Anaerohalosphaeraceae</taxon>
        <taxon>Anaerohalosphaera</taxon>
    </lineage>
</organism>
<dbReference type="Proteomes" id="UP000189674">
    <property type="component" value="Chromosome"/>
</dbReference>
<evidence type="ECO:0000313" key="5">
    <source>
        <dbReference type="Proteomes" id="UP000189674"/>
    </source>
</evidence>